<feature type="signal peptide" evidence="2">
    <location>
        <begin position="1"/>
        <end position="24"/>
    </location>
</feature>
<dbReference type="Pfam" id="PF06477">
    <property type="entry name" value="DUF1091"/>
    <property type="match status" value="1"/>
</dbReference>
<dbReference type="PANTHER" id="PTHR21112:SF13">
    <property type="entry name" value="CHEMOSENSORY PROTEIN A 7A"/>
    <property type="match status" value="1"/>
</dbReference>
<gene>
    <name evidence="4" type="primary">LOC101887393</name>
</gene>
<dbReference type="Gene3D" id="2.70.220.10">
    <property type="entry name" value="Ganglioside GM2 activator"/>
    <property type="match status" value="1"/>
</dbReference>
<dbReference type="Proteomes" id="UP001652621">
    <property type="component" value="Unplaced"/>
</dbReference>
<evidence type="ECO:0000256" key="2">
    <source>
        <dbReference type="SAM" id="SignalP"/>
    </source>
</evidence>
<dbReference type="InterPro" id="IPR036846">
    <property type="entry name" value="GM2-AP_sf"/>
</dbReference>
<dbReference type="GeneID" id="101887393"/>
<dbReference type="VEuPathDB" id="VectorBase:MDOMA2_006088"/>
<evidence type="ECO:0000313" key="4">
    <source>
        <dbReference type="RefSeq" id="XP_019891223.2"/>
    </source>
</evidence>
<proteinExistence type="predicted"/>
<keyword evidence="1 2" id="KW-0732">Signal</keyword>
<dbReference type="RefSeq" id="XP_019891223.2">
    <property type="nucleotide sequence ID" value="XM_020035664.2"/>
</dbReference>
<dbReference type="AlphaFoldDB" id="A0A9J7DDN7"/>
<name>A0A9J7DDN7_MUSDO</name>
<sequence>MANTNGLFSCSGFLLFLYVQFVRAQKDNLIVELESFEIDRKFDSTFVDWNSLRMARIGRNQFVINGTAISNRDLNNRHSLNLQVYTYDDKNKLRGLLVFNVEQKICEFMEQDEGVYPKLREVSNLPEPGTCPLAKGEYHIKNFEITDDYLPSDAIDGYYNIVAKLKNGSNTVAALEILVKISHQ</sequence>
<reference evidence="4" key="1">
    <citation type="submission" date="2025-08" db="UniProtKB">
        <authorList>
            <consortium name="RefSeq"/>
        </authorList>
    </citation>
    <scope>IDENTIFICATION</scope>
    <source>
        <strain evidence="4">Aabys</strain>
        <tissue evidence="4">Whole body</tissue>
    </source>
</reference>
<dbReference type="InterPro" id="IPR010512">
    <property type="entry name" value="DUF1091"/>
</dbReference>
<evidence type="ECO:0000313" key="3">
    <source>
        <dbReference type="Proteomes" id="UP001652621"/>
    </source>
</evidence>
<dbReference type="SMART" id="SM00697">
    <property type="entry name" value="DM8"/>
    <property type="match status" value="1"/>
</dbReference>
<evidence type="ECO:0000256" key="1">
    <source>
        <dbReference type="ARBA" id="ARBA00022729"/>
    </source>
</evidence>
<accession>A0A9J7DDN7</accession>
<protein>
    <submittedName>
        <fullName evidence="4">Uncharacterized protein LOC101887393</fullName>
    </submittedName>
</protein>
<dbReference type="PANTHER" id="PTHR21112">
    <property type="entry name" value="CHEMOSENSORY PROTEIN A 29A-RELATED"/>
    <property type="match status" value="1"/>
</dbReference>
<feature type="chain" id="PRO_5046771103" evidence="2">
    <location>
        <begin position="25"/>
        <end position="184"/>
    </location>
</feature>
<dbReference type="KEGG" id="mde:101887393"/>
<organism evidence="3 4">
    <name type="scientific">Musca domestica</name>
    <name type="common">House fly</name>
    <dbReference type="NCBI Taxonomy" id="7370"/>
    <lineage>
        <taxon>Eukaryota</taxon>
        <taxon>Metazoa</taxon>
        <taxon>Ecdysozoa</taxon>
        <taxon>Arthropoda</taxon>
        <taxon>Hexapoda</taxon>
        <taxon>Insecta</taxon>
        <taxon>Pterygota</taxon>
        <taxon>Neoptera</taxon>
        <taxon>Endopterygota</taxon>
        <taxon>Diptera</taxon>
        <taxon>Brachycera</taxon>
        <taxon>Muscomorpha</taxon>
        <taxon>Muscoidea</taxon>
        <taxon>Muscidae</taxon>
        <taxon>Musca</taxon>
    </lineage>
</organism>
<keyword evidence="3" id="KW-1185">Reference proteome</keyword>
<dbReference type="OrthoDB" id="8179976at2759"/>